<reference evidence="1" key="1">
    <citation type="submission" date="2021-03" db="EMBL/GenBank/DDBJ databases">
        <authorList>
            <consortium name="DOE Joint Genome Institute"/>
            <person name="Ahrendt S."/>
            <person name="Looney B.P."/>
            <person name="Miyauchi S."/>
            <person name="Morin E."/>
            <person name="Drula E."/>
            <person name="Courty P.E."/>
            <person name="Chicoki N."/>
            <person name="Fauchery L."/>
            <person name="Kohler A."/>
            <person name="Kuo A."/>
            <person name="Labutti K."/>
            <person name="Pangilinan J."/>
            <person name="Lipzen A."/>
            <person name="Riley R."/>
            <person name="Andreopoulos W."/>
            <person name="He G."/>
            <person name="Johnson J."/>
            <person name="Barry K.W."/>
            <person name="Grigoriev I.V."/>
            <person name="Nagy L."/>
            <person name="Hibbett D."/>
            <person name="Henrissat B."/>
            <person name="Matheny P.B."/>
            <person name="Labbe J."/>
            <person name="Martin F."/>
        </authorList>
    </citation>
    <scope>NUCLEOTIDE SEQUENCE</scope>
    <source>
        <strain evidence="1">HHB10654</strain>
    </source>
</reference>
<sequence>MQAAKDYIMGKSGFTQEDTADLKGKTVLVTGGTQGIGFEVANAFAVARARVLLLSRKAENGETAVQAIKNSNPSADVRFISCDLGSLHEVKQVGDSIVQEEDRLDIVVTDAGVGVNKFDLSSDGIDRHFAVNHLGHFLLVNRLLPLLRHTTRLPSTPPPRIVAVSSTLHAQAPSAVRFASPDEISGGDAQNIGAIGLYGRSKLANLLWVKYGLVERVIRPNGDRMFALAVHPGAVATNQVEQYKEAYGGILGTMMKHLVTPFMRSPDQGSLSALWAATSEDIVTEGLQGAYFEDPGAPGKESDLARNEEVGGNLWQLSEQMVKSVLGEDGLLPWDVEAKK</sequence>
<accession>A0ACB8TG06</accession>
<comment type="caution">
    <text evidence="1">The sequence shown here is derived from an EMBL/GenBank/DDBJ whole genome shotgun (WGS) entry which is preliminary data.</text>
</comment>
<protein>
    <submittedName>
        <fullName evidence="1">NAD-binding protein</fullName>
    </submittedName>
</protein>
<dbReference type="EMBL" id="MU277190">
    <property type="protein sequence ID" value="KAI0067347.1"/>
    <property type="molecule type" value="Genomic_DNA"/>
</dbReference>
<evidence type="ECO:0000313" key="1">
    <source>
        <dbReference type="EMBL" id="KAI0067347.1"/>
    </source>
</evidence>
<organism evidence="1 2">
    <name type="scientific">Artomyces pyxidatus</name>
    <dbReference type="NCBI Taxonomy" id="48021"/>
    <lineage>
        <taxon>Eukaryota</taxon>
        <taxon>Fungi</taxon>
        <taxon>Dikarya</taxon>
        <taxon>Basidiomycota</taxon>
        <taxon>Agaricomycotina</taxon>
        <taxon>Agaricomycetes</taxon>
        <taxon>Russulales</taxon>
        <taxon>Auriscalpiaceae</taxon>
        <taxon>Artomyces</taxon>
    </lineage>
</organism>
<proteinExistence type="predicted"/>
<keyword evidence="2" id="KW-1185">Reference proteome</keyword>
<gene>
    <name evidence="1" type="ORF">BV25DRAFT_1819671</name>
</gene>
<reference evidence="1" key="2">
    <citation type="journal article" date="2022" name="New Phytol.">
        <title>Evolutionary transition to the ectomycorrhizal habit in the genomes of a hyperdiverse lineage of mushroom-forming fungi.</title>
        <authorList>
            <person name="Looney B."/>
            <person name="Miyauchi S."/>
            <person name="Morin E."/>
            <person name="Drula E."/>
            <person name="Courty P.E."/>
            <person name="Kohler A."/>
            <person name="Kuo A."/>
            <person name="LaButti K."/>
            <person name="Pangilinan J."/>
            <person name="Lipzen A."/>
            <person name="Riley R."/>
            <person name="Andreopoulos W."/>
            <person name="He G."/>
            <person name="Johnson J."/>
            <person name="Nolan M."/>
            <person name="Tritt A."/>
            <person name="Barry K.W."/>
            <person name="Grigoriev I.V."/>
            <person name="Nagy L.G."/>
            <person name="Hibbett D."/>
            <person name="Henrissat B."/>
            <person name="Matheny P.B."/>
            <person name="Labbe J."/>
            <person name="Martin F.M."/>
        </authorList>
    </citation>
    <scope>NUCLEOTIDE SEQUENCE</scope>
    <source>
        <strain evidence="1">HHB10654</strain>
    </source>
</reference>
<name>A0ACB8TG06_9AGAM</name>
<dbReference type="Proteomes" id="UP000814140">
    <property type="component" value="Unassembled WGS sequence"/>
</dbReference>
<evidence type="ECO:0000313" key="2">
    <source>
        <dbReference type="Proteomes" id="UP000814140"/>
    </source>
</evidence>